<dbReference type="EMBL" id="PDWZ02000020">
    <property type="protein sequence ID" value="KAB2099031.1"/>
    <property type="molecule type" value="Genomic_DNA"/>
</dbReference>
<protein>
    <submittedName>
        <fullName evidence="1">Uncharacterized protein</fullName>
    </submittedName>
</protein>
<comment type="caution">
    <text evidence="1">The sequence shown here is derived from an EMBL/GenBank/DDBJ whole genome shotgun (WGS) entry which is preliminary data.</text>
</comment>
<name>A0ACB6F3M3_9PLEO</name>
<keyword evidence="2" id="KW-1185">Reference proteome</keyword>
<gene>
    <name evidence="1" type="ORF">AG0111_0g12760</name>
</gene>
<accession>A0ACB6F3M3</accession>
<organism evidence="1 2">
    <name type="scientific">Alternaria gaisen</name>
    <dbReference type="NCBI Taxonomy" id="167740"/>
    <lineage>
        <taxon>Eukaryota</taxon>
        <taxon>Fungi</taxon>
        <taxon>Dikarya</taxon>
        <taxon>Ascomycota</taxon>
        <taxon>Pezizomycotina</taxon>
        <taxon>Dothideomycetes</taxon>
        <taxon>Pleosporomycetidae</taxon>
        <taxon>Pleosporales</taxon>
        <taxon>Pleosporineae</taxon>
        <taxon>Pleosporaceae</taxon>
        <taxon>Alternaria</taxon>
        <taxon>Alternaria sect. Alternaria</taxon>
    </lineage>
</organism>
<evidence type="ECO:0000313" key="1">
    <source>
        <dbReference type="EMBL" id="KAB2099031.1"/>
    </source>
</evidence>
<proteinExistence type="predicted"/>
<sequence length="132" mass="15205">MELFHLLLYVLILGSVHASLPYHLSDTDDDPLSFLDTIFRAGNRLSDYIDSQGKLIPWYGVSIGNVYRHFIDTALFWIAFHLSCVVIQRIEPSLCQQHLPDFNNQALYRNFSKRSSPGISVDAISFIPWKFE</sequence>
<reference evidence="1 2" key="1">
    <citation type="journal article" date="2019" name="bioRxiv">
        <title>Genomics, evolutionary history and diagnostics of the Alternaria alternata species group including apple and Asian pear pathotypes.</title>
        <authorList>
            <person name="Armitage A.D."/>
            <person name="Cockerton H.M."/>
            <person name="Sreenivasaprasad S."/>
            <person name="Woodhall J.W."/>
            <person name="Lane C.R."/>
            <person name="Harrison R.J."/>
            <person name="Clarkson J.P."/>
        </authorList>
    </citation>
    <scope>NUCLEOTIDE SEQUENCE [LARGE SCALE GENOMIC DNA]</scope>
    <source>
        <strain evidence="1 2">FERA 650</strain>
    </source>
</reference>
<evidence type="ECO:0000313" key="2">
    <source>
        <dbReference type="Proteomes" id="UP000293547"/>
    </source>
</evidence>
<dbReference type="Proteomes" id="UP000293547">
    <property type="component" value="Unassembled WGS sequence"/>
</dbReference>